<dbReference type="EMBL" id="PQFZ01000002">
    <property type="protein sequence ID" value="POR55545.1"/>
    <property type="molecule type" value="Genomic_DNA"/>
</dbReference>
<dbReference type="InterPro" id="IPR036038">
    <property type="entry name" value="Aminotransferase-like"/>
</dbReference>
<dbReference type="SUPFAM" id="SSF56322">
    <property type="entry name" value="ADC synthase"/>
    <property type="match status" value="1"/>
</dbReference>
<dbReference type="InterPro" id="IPR005801">
    <property type="entry name" value="ADC_synthase"/>
</dbReference>
<proteinExistence type="predicted"/>
<dbReference type="RefSeq" id="WP_181011720.1">
    <property type="nucleotide sequence ID" value="NZ_PQFZ01000002.1"/>
</dbReference>
<evidence type="ECO:0000256" key="1">
    <source>
        <dbReference type="ARBA" id="ARBA00014472"/>
    </source>
</evidence>
<dbReference type="PANTHER" id="PTHR11236">
    <property type="entry name" value="AMINOBENZOATE/ANTHRANILATE SYNTHASE"/>
    <property type="match status" value="1"/>
</dbReference>
<dbReference type="InterPro" id="IPR019999">
    <property type="entry name" value="Anth_synth_I-like"/>
</dbReference>
<dbReference type="InterPro" id="IPR001544">
    <property type="entry name" value="Aminotrans_IV"/>
</dbReference>
<dbReference type="InterPro" id="IPR005802">
    <property type="entry name" value="ADC_synth_comp_1"/>
</dbReference>
<keyword evidence="4" id="KW-1185">Reference proteome</keyword>
<dbReference type="Gene3D" id="3.20.10.10">
    <property type="entry name" value="D-amino Acid Aminotransferase, subunit A, domain 2"/>
    <property type="match status" value="1"/>
</dbReference>
<dbReference type="GO" id="GO:0000162">
    <property type="term" value="P:L-tryptophan biosynthetic process"/>
    <property type="evidence" value="ECO:0007669"/>
    <property type="project" value="TreeGrafter"/>
</dbReference>
<dbReference type="GO" id="GO:0016829">
    <property type="term" value="F:lyase activity"/>
    <property type="evidence" value="ECO:0007669"/>
    <property type="project" value="UniProtKB-KW"/>
</dbReference>
<accession>A0A2S4MLM8</accession>
<organism evidence="3 4">
    <name type="scientific">Bosea psychrotolerans</name>
    <dbReference type="NCBI Taxonomy" id="1871628"/>
    <lineage>
        <taxon>Bacteria</taxon>
        <taxon>Pseudomonadati</taxon>
        <taxon>Pseudomonadota</taxon>
        <taxon>Alphaproteobacteria</taxon>
        <taxon>Hyphomicrobiales</taxon>
        <taxon>Boseaceae</taxon>
        <taxon>Bosea</taxon>
    </lineage>
</organism>
<evidence type="ECO:0000313" key="4">
    <source>
        <dbReference type="Proteomes" id="UP000236919"/>
    </source>
</evidence>
<dbReference type="Gene3D" id="3.60.120.10">
    <property type="entry name" value="Anthranilate synthase"/>
    <property type="match status" value="1"/>
</dbReference>
<evidence type="ECO:0000259" key="2">
    <source>
        <dbReference type="Pfam" id="PF00425"/>
    </source>
</evidence>
<dbReference type="AlphaFoldDB" id="A0A2S4MLM8"/>
<feature type="domain" description="Chorismate-utilising enzyme C-terminal" evidence="2">
    <location>
        <begin position="132"/>
        <end position="384"/>
    </location>
</feature>
<dbReference type="Proteomes" id="UP000236919">
    <property type="component" value="Unassembled WGS sequence"/>
</dbReference>
<dbReference type="InterPro" id="IPR015890">
    <property type="entry name" value="Chorismate_C"/>
</dbReference>
<dbReference type="NCBIfam" id="TIGR00553">
    <property type="entry name" value="pabB"/>
    <property type="match status" value="1"/>
</dbReference>
<dbReference type="Pfam" id="PF00425">
    <property type="entry name" value="Chorismate_bind"/>
    <property type="match status" value="1"/>
</dbReference>
<evidence type="ECO:0000313" key="3">
    <source>
        <dbReference type="EMBL" id="POR55545.1"/>
    </source>
</evidence>
<dbReference type="Pfam" id="PF01063">
    <property type="entry name" value="Aminotran_4"/>
    <property type="match status" value="1"/>
</dbReference>
<name>A0A2S4MLM8_9HYPH</name>
<keyword evidence="3" id="KW-0456">Lyase</keyword>
<comment type="caution">
    <text evidence="3">The sequence shown here is derived from an EMBL/GenBank/DDBJ whole genome shotgun (WGS) entry which is preliminary data.</text>
</comment>
<dbReference type="SUPFAM" id="SSF56752">
    <property type="entry name" value="D-aminoacid aminotransferase-like PLP-dependent enzymes"/>
    <property type="match status" value="1"/>
</dbReference>
<dbReference type="InterPro" id="IPR043131">
    <property type="entry name" value="BCAT-like_N"/>
</dbReference>
<dbReference type="InterPro" id="IPR043132">
    <property type="entry name" value="BCAT-like_C"/>
</dbReference>
<dbReference type="PANTHER" id="PTHR11236:SF50">
    <property type="entry name" value="AMINODEOXYCHORISMATE SYNTHASE COMPONENT 1"/>
    <property type="match status" value="1"/>
</dbReference>
<dbReference type="PRINTS" id="PR00095">
    <property type="entry name" value="ANTSNTHASEI"/>
</dbReference>
<dbReference type="GO" id="GO:0046820">
    <property type="term" value="F:4-amino-4-deoxychorismate synthase activity"/>
    <property type="evidence" value="ECO:0007669"/>
    <property type="project" value="TreeGrafter"/>
</dbReference>
<dbReference type="Gene3D" id="3.30.470.10">
    <property type="match status" value="1"/>
</dbReference>
<sequence length="602" mass="65485">MPFSIQTMLSSQQPFVLLEDRLAGSAPARLYRDPVEIVSCVHGDDVPAALRRIEGGLARGLHAAGFLGYELGYAFEPRLMAAMPLNRALPLLWLGLFREPLEVAPVELDRHFAALAPPRPLGLVQPRLEASAHAAKVARVLDYLHAGDAYQINLTFPVDFRYDGDPLALYAALRASQPVSHGGIIAFEGATILSVSPELFLEVKSGRATTRPMKGTASRLGDPEADRVAMAALQADPKQRAENLMIVDLLRNDLGRISVLGSVEVPSLFRVETYPTFHTLTSTVTSNLQPGLSLKELMRAAFPCGSITGAPKLRAMQIIREIEDGPRDVYTGAIGAIAPNGDLRFNVAIRTAAIFPDGAGRYGIGGGIVADSEAASEYAEALLKARVLTDLAEDYGLVETLRWSRETGFARLQLHLDRLARSASALGFSFDRCDVQARLDGLATTFDRRDDRRIRLELRRDGVLDLAAPVLAEEPERLLSVIVAADRTDAADPFLQHKTTRRRLYETAYAAALMQGADEAIFVNRAGFVTESARSTIFVERGGILLTPPLTDGVLPGVLRQSLIGSGEAIEQQLVLDDLARAERWFLGNSLRGLRRAQLGNL</sequence>
<protein>
    <recommendedName>
        <fullName evidence="1">Probable branched-chain-amino-acid aminotransferase</fullName>
    </recommendedName>
</protein>
<gene>
    <name evidence="3" type="ORF">CYD53_102435</name>
</gene>
<dbReference type="GO" id="GO:0009396">
    <property type="term" value="P:folic acid-containing compound biosynthetic process"/>
    <property type="evidence" value="ECO:0007669"/>
    <property type="project" value="InterPro"/>
</dbReference>
<reference evidence="3 4" key="1">
    <citation type="submission" date="2018-01" db="EMBL/GenBank/DDBJ databases">
        <title>Genomic Encyclopedia of Type Strains, Phase III (KMG-III): the genomes of soil and plant-associated and newly described type strains.</title>
        <authorList>
            <person name="Whitman W."/>
        </authorList>
    </citation>
    <scope>NUCLEOTIDE SEQUENCE [LARGE SCALE GENOMIC DNA]</scope>
    <source>
        <strain evidence="3 4">1131</strain>
    </source>
</reference>